<reference evidence="3 4" key="1">
    <citation type="submission" date="2023-08" db="EMBL/GenBank/DDBJ databases">
        <authorList>
            <person name="Palmer J.M."/>
        </authorList>
    </citation>
    <scope>NUCLEOTIDE SEQUENCE [LARGE SCALE GENOMIC DNA]</scope>
    <source>
        <strain evidence="3 4">TWF481</strain>
    </source>
</reference>
<keyword evidence="4" id="KW-1185">Reference proteome</keyword>
<evidence type="ECO:0000256" key="2">
    <source>
        <dbReference type="SAM" id="SignalP"/>
    </source>
</evidence>
<accession>A0AAV9VSA6</accession>
<organism evidence="3 4">
    <name type="scientific">Arthrobotrys musiformis</name>
    <dbReference type="NCBI Taxonomy" id="47236"/>
    <lineage>
        <taxon>Eukaryota</taxon>
        <taxon>Fungi</taxon>
        <taxon>Dikarya</taxon>
        <taxon>Ascomycota</taxon>
        <taxon>Pezizomycotina</taxon>
        <taxon>Orbiliomycetes</taxon>
        <taxon>Orbiliales</taxon>
        <taxon>Orbiliaceae</taxon>
        <taxon>Arthrobotrys</taxon>
    </lineage>
</organism>
<dbReference type="Proteomes" id="UP001370758">
    <property type="component" value="Unassembled WGS sequence"/>
</dbReference>
<feature type="compositionally biased region" description="Pro residues" evidence="1">
    <location>
        <begin position="511"/>
        <end position="522"/>
    </location>
</feature>
<protein>
    <submittedName>
        <fullName evidence="3">Uncharacterized protein</fullName>
    </submittedName>
</protein>
<feature type="compositionally biased region" description="Pro residues" evidence="1">
    <location>
        <begin position="495"/>
        <end position="505"/>
    </location>
</feature>
<evidence type="ECO:0000313" key="3">
    <source>
        <dbReference type="EMBL" id="KAK6496100.1"/>
    </source>
</evidence>
<feature type="signal peptide" evidence="2">
    <location>
        <begin position="1"/>
        <end position="34"/>
    </location>
</feature>
<dbReference type="EMBL" id="JAVHJL010000011">
    <property type="protein sequence ID" value="KAK6496100.1"/>
    <property type="molecule type" value="Genomic_DNA"/>
</dbReference>
<feature type="region of interest" description="Disordered" evidence="1">
    <location>
        <begin position="488"/>
        <end position="522"/>
    </location>
</feature>
<gene>
    <name evidence="3" type="ORF">TWF481_002124</name>
</gene>
<dbReference type="AlphaFoldDB" id="A0AAV9VSA6"/>
<sequence length="522" mass="58156">MASIITSKTLKSLGKLRYLFYTWALLTSFSAVVGQGEGDGDADNTFPSPGARRQNLPVGYGPHILASNHDWIKDEANLVLTALHEKQAKAGLYDVKEQEVQWSKFAGDLVIVTKRQWLNFEKDLGVGDPAKEHRDPLFNLMVLGKRATQMQTNIFRMFFLVRKMIPEIGIREGRDLYEVLDLAYSLYTLNLRNRFINNPKLQRRIQEVFKKDSPVLRAAASAVGASAQSSFDQLVSGARNVLTSGDQLQSYFDNPGILDPKGMLDSSRVTITEAGGYENITIKGERNVLHQLFSLDLVSSGGKDIFVDDGKFLGTWEVLLYAVGKLHLFGMTLQRLLTPRLAYYRETYGTLPNPVRSLEVQRPGVTEPRQLIGSERYIKEKYGGNLIELKSDDPKWAVWNNIADPKYFGGILNQLYSEVVAEAKAVLPAMLDCIADISIQLHASKVPESSRLGPVPEFGIPVNTRYSAGAGLNLQLLQQYPEFEPAEMRYKLRPVPQPEPLPQNPEGPSQPRGPPPAPEGSP</sequence>
<name>A0AAV9VSA6_9PEZI</name>
<evidence type="ECO:0000256" key="1">
    <source>
        <dbReference type="SAM" id="MobiDB-lite"/>
    </source>
</evidence>
<evidence type="ECO:0000313" key="4">
    <source>
        <dbReference type="Proteomes" id="UP001370758"/>
    </source>
</evidence>
<keyword evidence="2" id="KW-0732">Signal</keyword>
<proteinExistence type="predicted"/>
<comment type="caution">
    <text evidence="3">The sequence shown here is derived from an EMBL/GenBank/DDBJ whole genome shotgun (WGS) entry which is preliminary data.</text>
</comment>
<feature type="chain" id="PRO_5043384647" evidence="2">
    <location>
        <begin position="35"/>
        <end position="522"/>
    </location>
</feature>